<keyword evidence="1" id="KW-0472">Membrane</keyword>
<accession>A0A3M0MIB5</accession>
<organism evidence="2 3">
    <name type="scientific">Paracoccus alkanivorans</name>
    <dbReference type="NCBI Taxonomy" id="2116655"/>
    <lineage>
        <taxon>Bacteria</taxon>
        <taxon>Pseudomonadati</taxon>
        <taxon>Pseudomonadota</taxon>
        <taxon>Alphaproteobacteria</taxon>
        <taxon>Rhodobacterales</taxon>
        <taxon>Paracoccaceae</taxon>
        <taxon>Paracoccus</taxon>
    </lineage>
</organism>
<dbReference type="AlphaFoldDB" id="A0A3M0MIB5"/>
<evidence type="ECO:0000256" key="1">
    <source>
        <dbReference type="SAM" id="Phobius"/>
    </source>
</evidence>
<gene>
    <name evidence="2" type="ORF">C9E81_01675</name>
</gene>
<dbReference type="RefSeq" id="WP_122110574.1">
    <property type="nucleotide sequence ID" value="NZ_QOKZ01000001.1"/>
</dbReference>
<proteinExistence type="predicted"/>
<keyword evidence="1" id="KW-0812">Transmembrane</keyword>
<evidence type="ECO:0000313" key="3">
    <source>
        <dbReference type="Proteomes" id="UP000273516"/>
    </source>
</evidence>
<dbReference type="OrthoDB" id="7777549at2"/>
<dbReference type="Proteomes" id="UP000273516">
    <property type="component" value="Unassembled WGS sequence"/>
</dbReference>
<protein>
    <submittedName>
        <fullName evidence="2">Uncharacterized protein</fullName>
    </submittedName>
</protein>
<sequence length="88" mass="9998">MAWEFDRRISFGNLIVLAGMGIAGLMAYRDLTTQTELLIQQQDTNTKAISSNEGRIRSVEYTTARQDERLILILDSLRKIEAKIDRGP</sequence>
<name>A0A3M0MIB5_9RHOB</name>
<dbReference type="EMBL" id="QOKZ01000001">
    <property type="protein sequence ID" value="RMC37486.1"/>
    <property type="molecule type" value="Genomic_DNA"/>
</dbReference>
<keyword evidence="3" id="KW-1185">Reference proteome</keyword>
<keyword evidence="1" id="KW-1133">Transmembrane helix</keyword>
<evidence type="ECO:0000313" key="2">
    <source>
        <dbReference type="EMBL" id="RMC37486.1"/>
    </source>
</evidence>
<feature type="transmembrane region" description="Helical" evidence="1">
    <location>
        <begin position="9"/>
        <end position="28"/>
    </location>
</feature>
<comment type="caution">
    <text evidence="2">The sequence shown here is derived from an EMBL/GenBank/DDBJ whole genome shotgun (WGS) entry which is preliminary data.</text>
</comment>
<reference evidence="2 3" key="1">
    <citation type="submission" date="2018-07" db="EMBL/GenBank/DDBJ databases">
        <authorList>
            <person name="Zhang Y."/>
            <person name="Wang L."/>
            <person name="Ma S."/>
        </authorList>
    </citation>
    <scope>NUCLEOTIDE SEQUENCE [LARGE SCALE GENOMIC DNA]</scope>
    <source>
        <strain evidence="2 3">4-2</strain>
    </source>
</reference>